<reference evidence="3" key="1">
    <citation type="submission" date="2021-01" db="EMBL/GenBank/DDBJ databases">
        <title>Whole genome shotgun sequence of Rhizocola hellebori NBRC 109834.</title>
        <authorList>
            <person name="Komaki H."/>
            <person name="Tamura T."/>
        </authorList>
    </citation>
    <scope>NUCLEOTIDE SEQUENCE</scope>
    <source>
        <strain evidence="3">NBRC 109834</strain>
    </source>
</reference>
<keyword evidence="4" id="KW-1185">Reference proteome</keyword>
<feature type="region of interest" description="Disordered" evidence="1">
    <location>
        <begin position="217"/>
        <end position="242"/>
    </location>
</feature>
<protein>
    <submittedName>
        <fullName evidence="3">Membrane protein</fullName>
    </submittedName>
</protein>
<evidence type="ECO:0000313" key="4">
    <source>
        <dbReference type="Proteomes" id="UP000612899"/>
    </source>
</evidence>
<feature type="transmembrane region" description="Helical" evidence="2">
    <location>
        <begin position="33"/>
        <end position="54"/>
    </location>
</feature>
<dbReference type="Proteomes" id="UP000612899">
    <property type="component" value="Unassembled WGS sequence"/>
</dbReference>
<dbReference type="AlphaFoldDB" id="A0A8J3QEI1"/>
<accession>A0A8J3QEI1</accession>
<keyword evidence="2" id="KW-0812">Transmembrane</keyword>
<dbReference type="EMBL" id="BONY01000066">
    <property type="protein sequence ID" value="GIH09374.1"/>
    <property type="molecule type" value="Genomic_DNA"/>
</dbReference>
<name>A0A8J3QEI1_9ACTN</name>
<dbReference type="Pfam" id="PF13829">
    <property type="entry name" value="DUF4191"/>
    <property type="match status" value="1"/>
</dbReference>
<keyword evidence="2" id="KW-0472">Membrane</keyword>
<dbReference type="InterPro" id="IPR025445">
    <property type="entry name" value="DUF4191"/>
</dbReference>
<keyword evidence="2" id="KW-1133">Transmembrane helix</keyword>
<evidence type="ECO:0000313" key="3">
    <source>
        <dbReference type="EMBL" id="GIH09374.1"/>
    </source>
</evidence>
<evidence type="ECO:0000256" key="1">
    <source>
        <dbReference type="SAM" id="MobiDB-lite"/>
    </source>
</evidence>
<evidence type="ECO:0000256" key="2">
    <source>
        <dbReference type="SAM" id="Phobius"/>
    </source>
</evidence>
<gene>
    <name evidence="3" type="ORF">Rhe02_74410</name>
</gene>
<organism evidence="3 4">
    <name type="scientific">Rhizocola hellebori</name>
    <dbReference type="NCBI Taxonomy" id="1392758"/>
    <lineage>
        <taxon>Bacteria</taxon>
        <taxon>Bacillati</taxon>
        <taxon>Actinomycetota</taxon>
        <taxon>Actinomycetes</taxon>
        <taxon>Micromonosporales</taxon>
        <taxon>Micromonosporaceae</taxon>
        <taxon>Rhizocola</taxon>
    </lineage>
</organism>
<proteinExistence type="predicted"/>
<sequence length="242" mass="26883">MFMAKAQEKKPGFFAQIKQIGLVFKFTAKADRWFMPLVAAAVLIPLALTVVAALLWGWVAIPLGIMIILLAVLIVLNLRSNSAMMNSMEGQTGAAVQLISNMRGDWRVNVEKPLAMHMDKAQSALNQMDVVHAVIGRPGVILIAEGQPHRLRQMLGEQKRRLGKVIGDAPLYDYIIGNEEGQLPIRKLRMTLLRLPRNLSGKEVNQLDKALTALTARPTMPRGQLPKDLRPPKGAMRQMRGR</sequence>
<feature type="transmembrane region" description="Helical" evidence="2">
    <location>
        <begin position="60"/>
        <end position="78"/>
    </location>
</feature>
<comment type="caution">
    <text evidence="3">The sequence shown here is derived from an EMBL/GenBank/DDBJ whole genome shotgun (WGS) entry which is preliminary data.</text>
</comment>